<reference evidence="2" key="1">
    <citation type="journal article" date="2023" name="G3 (Bethesda)">
        <title>A reference genome for the long-term kleptoplast-retaining sea slug Elysia crispata morphotype clarki.</title>
        <authorList>
            <person name="Eastman K.E."/>
            <person name="Pendleton A.L."/>
            <person name="Shaikh M.A."/>
            <person name="Suttiyut T."/>
            <person name="Ogas R."/>
            <person name="Tomko P."/>
            <person name="Gavelis G."/>
            <person name="Widhalm J.R."/>
            <person name="Wisecaver J.H."/>
        </authorList>
    </citation>
    <scope>NUCLEOTIDE SEQUENCE</scope>
    <source>
        <strain evidence="2">ECLA1</strain>
    </source>
</reference>
<name>A0AAE1ECW0_9GAST</name>
<comment type="caution">
    <text evidence="2">The sequence shown here is derived from an EMBL/GenBank/DDBJ whole genome shotgun (WGS) entry which is preliminary data.</text>
</comment>
<evidence type="ECO:0000313" key="2">
    <source>
        <dbReference type="EMBL" id="KAK3802277.1"/>
    </source>
</evidence>
<accession>A0AAE1ECW0</accession>
<dbReference type="EMBL" id="JAWDGP010000257">
    <property type="protein sequence ID" value="KAK3802277.1"/>
    <property type="molecule type" value="Genomic_DNA"/>
</dbReference>
<keyword evidence="3" id="KW-1185">Reference proteome</keyword>
<evidence type="ECO:0000256" key="1">
    <source>
        <dbReference type="SAM" id="SignalP"/>
    </source>
</evidence>
<organism evidence="2 3">
    <name type="scientific">Elysia crispata</name>
    <name type="common">lettuce slug</name>
    <dbReference type="NCBI Taxonomy" id="231223"/>
    <lineage>
        <taxon>Eukaryota</taxon>
        <taxon>Metazoa</taxon>
        <taxon>Spiralia</taxon>
        <taxon>Lophotrochozoa</taxon>
        <taxon>Mollusca</taxon>
        <taxon>Gastropoda</taxon>
        <taxon>Heterobranchia</taxon>
        <taxon>Euthyneura</taxon>
        <taxon>Panpulmonata</taxon>
        <taxon>Sacoglossa</taxon>
        <taxon>Placobranchoidea</taxon>
        <taxon>Plakobranchidae</taxon>
        <taxon>Elysia</taxon>
    </lineage>
</organism>
<evidence type="ECO:0008006" key="4">
    <source>
        <dbReference type="Google" id="ProtNLM"/>
    </source>
</evidence>
<dbReference type="AlphaFoldDB" id="A0AAE1ECW0"/>
<feature type="signal peptide" evidence="1">
    <location>
        <begin position="1"/>
        <end position="35"/>
    </location>
</feature>
<gene>
    <name evidence="2" type="ORF">RRG08_029007</name>
</gene>
<protein>
    <recommendedName>
        <fullName evidence="4">Secreted protein</fullName>
    </recommendedName>
</protein>
<keyword evidence="1" id="KW-0732">Signal</keyword>
<sequence length="90" mass="10175">METKLSKRCCLALWTRGIKLTLLWMLHHTEPLVSACKYSHRPVRVWLTVWGLALSGSSDARPSGVSFIALSFFVGKVERQDSRQGLLQAF</sequence>
<proteinExistence type="predicted"/>
<feature type="chain" id="PRO_5042237688" description="Secreted protein" evidence="1">
    <location>
        <begin position="36"/>
        <end position="90"/>
    </location>
</feature>
<evidence type="ECO:0000313" key="3">
    <source>
        <dbReference type="Proteomes" id="UP001283361"/>
    </source>
</evidence>
<dbReference type="Proteomes" id="UP001283361">
    <property type="component" value="Unassembled WGS sequence"/>
</dbReference>